<evidence type="ECO:0000313" key="1">
    <source>
        <dbReference type="EMBL" id="RSD28942.1"/>
    </source>
</evidence>
<dbReference type="EMBL" id="RSFW01000003">
    <property type="protein sequence ID" value="RSD28942.1"/>
    <property type="molecule type" value="Genomic_DNA"/>
</dbReference>
<dbReference type="RefSeq" id="WP_125478375.1">
    <property type="nucleotide sequence ID" value="NZ_RSFW01000003.1"/>
</dbReference>
<dbReference type="PANTHER" id="PTHR35336:SF5">
    <property type="entry name" value="ADENOSYLCOBINAMIDE AMIDOHYDROLASE"/>
    <property type="match status" value="1"/>
</dbReference>
<accession>A0A427TX02</accession>
<dbReference type="InterPro" id="IPR052209">
    <property type="entry name" value="CbiZ"/>
</dbReference>
<dbReference type="Proteomes" id="UP000279911">
    <property type="component" value="Unassembled WGS sequence"/>
</dbReference>
<name>A0A427TX02_9BACI</name>
<gene>
    <name evidence="1" type="ORF">EJA10_02190</name>
</gene>
<dbReference type="AlphaFoldDB" id="A0A427TX02"/>
<evidence type="ECO:0008006" key="3">
    <source>
        <dbReference type="Google" id="ProtNLM"/>
    </source>
</evidence>
<comment type="caution">
    <text evidence="1">The sequence shown here is derived from an EMBL/GenBank/DDBJ whole genome shotgun (WGS) entry which is preliminary data.</text>
</comment>
<organism evidence="1 2">
    <name type="scientific">Mesobacillus subterraneus</name>
    <dbReference type="NCBI Taxonomy" id="285983"/>
    <lineage>
        <taxon>Bacteria</taxon>
        <taxon>Bacillati</taxon>
        <taxon>Bacillota</taxon>
        <taxon>Bacilli</taxon>
        <taxon>Bacillales</taxon>
        <taxon>Bacillaceae</taxon>
        <taxon>Mesobacillus</taxon>
    </lineage>
</organism>
<dbReference type="InterPro" id="IPR002808">
    <property type="entry name" value="AdoCbi_amidolase"/>
</dbReference>
<reference evidence="2" key="1">
    <citation type="submission" date="2018-12" db="EMBL/GenBank/DDBJ databases">
        <title>Bacillus chawlae sp. nov., Bacillus glennii sp. nov., and Bacillus saganii sp. nov. Isolated from the Vehicle Assembly Building at Kennedy Space Center where the Viking Spacecraft were Assembled.</title>
        <authorList>
            <person name="Seuylemezian A."/>
            <person name="Vaishampayan P."/>
        </authorList>
    </citation>
    <scope>NUCLEOTIDE SEQUENCE [LARGE SCALE GENOMIC DNA]</scope>
    <source>
        <strain evidence="2">DSM 13966</strain>
    </source>
</reference>
<evidence type="ECO:0000313" key="2">
    <source>
        <dbReference type="Proteomes" id="UP000279911"/>
    </source>
</evidence>
<sequence length="223" mass="24065">MAIGQGLLKMSEEFVVLESPILLKTMSSGVVGSGTGWHSTFVNRHVNKNYDCSDHRKEMAEYISDHGLDPGETVGMMTAVMLEDVCFKLYEEEGFSVFIVVTAGVGNAVDASKSAEYTYEKSPGTINTWVFVNGELTEEAFIQCIMTATEAKTKALHDLDIRDRSSGTIATGTSTDSILIAAAQQGEKLEYAGTITPLGQVVGKGVHECTVNAIQNSRNRAVK</sequence>
<dbReference type="OrthoDB" id="34339at2"/>
<dbReference type="Pfam" id="PF01955">
    <property type="entry name" value="CbiZ"/>
    <property type="match status" value="1"/>
</dbReference>
<protein>
    <recommendedName>
        <fullName evidence="3">Adenosylcobinamide amidohydrolase</fullName>
    </recommendedName>
</protein>
<proteinExistence type="predicted"/>
<dbReference type="PANTHER" id="PTHR35336">
    <property type="entry name" value="ADENOSYLCOBINAMIDE AMIDOHYDROLASE"/>
    <property type="match status" value="1"/>
</dbReference>